<dbReference type="PROSITE" id="PS51379">
    <property type="entry name" value="4FE4S_FER_2"/>
    <property type="match status" value="2"/>
</dbReference>
<evidence type="ECO:0000259" key="4">
    <source>
        <dbReference type="PROSITE" id="PS51379"/>
    </source>
</evidence>
<keyword evidence="1" id="KW-0479">Metal-binding</keyword>
<evidence type="ECO:0000256" key="3">
    <source>
        <dbReference type="ARBA" id="ARBA00023014"/>
    </source>
</evidence>
<dbReference type="InterPro" id="IPR017900">
    <property type="entry name" value="4Fe4S_Fe_S_CS"/>
</dbReference>
<dbReference type="InterPro" id="IPR050340">
    <property type="entry name" value="Cytosolic_Fe-S_CAF"/>
</dbReference>
<dbReference type="Pfam" id="PF00037">
    <property type="entry name" value="Fer4"/>
    <property type="match status" value="1"/>
</dbReference>
<dbReference type="HOGENOM" id="CLU_039046_0_1_9"/>
<organism evidence="5 6">
    <name type="scientific">Eubacterium cellulosolvens (strain ATCC 43171 / JCM 9499 / 6)</name>
    <name type="common">Cillobacterium cellulosolvens</name>
    <dbReference type="NCBI Taxonomy" id="633697"/>
    <lineage>
        <taxon>Bacteria</taxon>
        <taxon>Bacillati</taxon>
        <taxon>Bacillota</taxon>
        <taxon>Clostridia</taxon>
        <taxon>Eubacteriales</taxon>
        <taxon>Eubacteriaceae</taxon>
        <taxon>Eubacterium</taxon>
    </lineage>
</organism>
<dbReference type="EMBL" id="CM001487">
    <property type="protein sequence ID" value="EIM56191.1"/>
    <property type="molecule type" value="Genomic_DNA"/>
</dbReference>
<dbReference type="NCBIfam" id="TIGR04105">
    <property type="entry name" value="FeFe_hydrog_B1"/>
    <property type="match status" value="1"/>
</dbReference>
<dbReference type="Pfam" id="PF12838">
    <property type="entry name" value="Fer4_7"/>
    <property type="match status" value="1"/>
</dbReference>
<dbReference type="PANTHER" id="PTHR11615">
    <property type="entry name" value="NITRATE, FORMATE, IRON DEHYDROGENASE"/>
    <property type="match status" value="1"/>
</dbReference>
<evidence type="ECO:0000313" key="6">
    <source>
        <dbReference type="Proteomes" id="UP000005753"/>
    </source>
</evidence>
<keyword evidence="2" id="KW-0408">Iron</keyword>
<dbReference type="InterPro" id="IPR027631">
    <property type="entry name" value="Mono_FeFe_hydrog"/>
</dbReference>
<sequence length="513" mass="56679">MITNDASLLDLKHKILEEVARLAWKDELNEEGKQKLVYELIPGPLAKYRCCVYKDRELVKQRIRLAEGKNPTPGNDSTNIVQILSPACEECPISSYSVTDNCRKCMGQACKNACKFDAISIGNHRSHIDPTKCRECGKCAQACPYNAIVHLERPCKKACPVGAITYNEYGICIIDEEKCINCGHCIHACPFGAPASKSNLPGIIADIKSDREVFAMCAPATEGQFGPDITMGSIRVACKELGFTDMVEVGLGGDMTAAYESEEWSEAKEAGKKMTTSCCPAFINMLRKHFPELYKNNMSSVVSPMCAISRYLKATHPGCITVFVGPCIAKKSEAADKELVAENADYVLTYGEFRAFLRSKDVELKPCEDRYQESSIFGKRFATSGGVAKAVIECMEERGVDTNDISLRKCAGGDECRKALTLLQFGKLPEDFVEGMVCPGGCVGGPSKHRTESETLKAREVLLKQADGRKVLENLKQYPMDKFSMFRDDIIHKAWIETEAEKAERAAREAENK</sequence>
<dbReference type="SUPFAM" id="SSF53920">
    <property type="entry name" value="Fe-only hydrogenase"/>
    <property type="match status" value="1"/>
</dbReference>
<protein>
    <submittedName>
        <fullName evidence="5">Iron only hydrogenase large subunit</fullName>
    </submittedName>
</protein>
<evidence type="ECO:0000256" key="1">
    <source>
        <dbReference type="ARBA" id="ARBA00022723"/>
    </source>
</evidence>
<keyword evidence="3" id="KW-0411">Iron-sulfur</keyword>
<accession>I5AQW8</accession>
<gene>
    <name evidence="5" type="ORF">EubceDRAFT1_0331</name>
</gene>
<dbReference type="eggNOG" id="COG4624">
    <property type="taxonomic scope" value="Bacteria"/>
</dbReference>
<feature type="domain" description="4Fe-4S ferredoxin-type" evidence="4">
    <location>
        <begin position="124"/>
        <end position="154"/>
    </location>
</feature>
<dbReference type="Gene3D" id="3.30.70.20">
    <property type="match status" value="2"/>
</dbReference>
<keyword evidence="6" id="KW-1185">Reference proteome</keyword>
<dbReference type="SUPFAM" id="SSF54862">
    <property type="entry name" value="4Fe-4S ferredoxins"/>
    <property type="match status" value="2"/>
</dbReference>
<dbReference type="InterPro" id="IPR004108">
    <property type="entry name" value="Fe_hydrogenase_lsu_C"/>
</dbReference>
<dbReference type="Pfam" id="PF02906">
    <property type="entry name" value="Fe_hyd_lg_C"/>
    <property type="match status" value="1"/>
</dbReference>
<name>I5AQW8_EUBC6</name>
<dbReference type="STRING" id="633697.EubceDRAFT1_0331"/>
<reference evidence="5 6" key="1">
    <citation type="submission" date="2010-08" db="EMBL/GenBank/DDBJ databases">
        <authorList>
            <consortium name="US DOE Joint Genome Institute (JGI-PGF)"/>
            <person name="Lucas S."/>
            <person name="Copeland A."/>
            <person name="Lapidus A."/>
            <person name="Cheng J.-F."/>
            <person name="Bruce D."/>
            <person name="Goodwin L."/>
            <person name="Pitluck S."/>
            <person name="Land M.L."/>
            <person name="Hauser L."/>
            <person name="Chang Y.-J."/>
            <person name="Anderson I.J."/>
            <person name="Johnson E."/>
            <person name="Mulhopadhyay B."/>
            <person name="Kyrpides N."/>
            <person name="Woyke T.J."/>
        </authorList>
    </citation>
    <scope>NUCLEOTIDE SEQUENCE [LARGE SCALE GENOMIC DNA]</scope>
    <source>
        <strain evidence="5 6">6</strain>
    </source>
</reference>
<dbReference type="GO" id="GO:0051536">
    <property type="term" value="F:iron-sulfur cluster binding"/>
    <property type="evidence" value="ECO:0007669"/>
    <property type="project" value="UniProtKB-KW"/>
</dbReference>
<evidence type="ECO:0000256" key="2">
    <source>
        <dbReference type="ARBA" id="ARBA00023004"/>
    </source>
</evidence>
<dbReference type="CDD" id="cd10549">
    <property type="entry name" value="MtMvhB_like"/>
    <property type="match status" value="1"/>
</dbReference>
<dbReference type="InterPro" id="IPR017896">
    <property type="entry name" value="4Fe4S_Fe-S-bd"/>
</dbReference>
<feature type="domain" description="4Fe-4S ferredoxin-type" evidence="4">
    <location>
        <begin position="170"/>
        <end position="199"/>
    </location>
</feature>
<dbReference type="Proteomes" id="UP000005753">
    <property type="component" value="Chromosome"/>
</dbReference>
<dbReference type="GO" id="GO:0046872">
    <property type="term" value="F:metal ion binding"/>
    <property type="evidence" value="ECO:0007669"/>
    <property type="project" value="UniProtKB-KW"/>
</dbReference>
<dbReference type="AlphaFoldDB" id="I5AQW8"/>
<dbReference type="OrthoDB" id="9798098at2"/>
<proteinExistence type="predicted"/>
<dbReference type="eggNOG" id="COG2221">
    <property type="taxonomic scope" value="Bacteria"/>
</dbReference>
<dbReference type="InterPro" id="IPR009016">
    <property type="entry name" value="Fe_hydrogenase"/>
</dbReference>
<dbReference type="PROSITE" id="PS00198">
    <property type="entry name" value="4FE4S_FER_1"/>
    <property type="match status" value="1"/>
</dbReference>
<reference evidence="5 6" key="2">
    <citation type="submission" date="2012-02" db="EMBL/GenBank/DDBJ databases">
        <title>Improved High-Quality Draft sequence of Eubacterium cellulosolvens 6.</title>
        <authorList>
            <consortium name="US DOE Joint Genome Institute"/>
            <person name="Lucas S."/>
            <person name="Han J."/>
            <person name="Lapidus A."/>
            <person name="Cheng J.-F."/>
            <person name="Goodwin L."/>
            <person name="Pitluck S."/>
            <person name="Peters L."/>
            <person name="Mikhailova N."/>
            <person name="Gu W."/>
            <person name="Detter J.C."/>
            <person name="Han C."/>
            <person name="Tapia R."/>
            <person name="Land M."/>
            <person name="Hauser L."/>
            <person name="Kyrpides N."/>
            <person name="Ivanova N."/>
            <person name="Pagani I."/>
            <person name="Johnson E."/>
            <person name="Mukhopadhyay B."/>
            <person name="Anderson I."/>
            <person name="Woyke T."/>
        </authorList>
    </citation>
    <scope>NUCLEOTIDE SEQUENCE [LARGE SCALE GENOMIC DNA]</scope>
    <source>
        <strain evidence="5 6">6</strain>
    </source>
</reference>
<dbReference type="Gene3D" id="3.40.950.10">
    <property type="entry name" value="Fe-only Hydrogenase (Larger Subunit), Chain L, domain 3"/>
    <property type="match status" value="1"/>
</dbReference>
<evidence type="ECO:0000313" key="5">
    <source>
        <dbReference type="EMBL" id="EIM56191.1"/>
    </source>
</evidence>